<feature type="compositionally biased region" description="Pro residues" evidence="5">
    <location>
        <begin position="37"/>
        <end position="49"/>
    </location>
</feature>
<evidence type="ECO:0000259" key="7">
    <source>
        <dbReference type="Pfam" id="PF03936"/>
    </source>
</evidence>
<dbReference type="CDD" id="cd00684">
    <property type="entry name" value="Terpene_cyclase_plant_C1"/>
    <property type="match status" value="1"/>
</dbReference>
<evidence type="ECO:0000256" key="1">
    <source>
        <dbReference type="ARBA" id="ARBA00001936"/>
    </source>
</evidence>
<dbReference type="PANTHER" id="PTHR31225:SF252">
    <property type="entry name" value="TERPENE SYNTHASE 12-RELATED"/>
    <property type="match status" value="1"/>
</dbReference>
<proteinExistence type="predicted"/>
<dbReference type="SUPFAM" id="SSF48576">
    <property type="entry name" value="Terpenoid synthases"/>
    <property type="match status" value="1"/>
</dbReference>
<dbReference type="InterPro" id="IPR034741">
    <property type="entry name" value="Terpene_cyclase-like_1_C"/>
</dbReference>
<evidence type="ECO:0000313" key="8">
    <source>
        <dbReference type="EMBL" id="CAD1840984.1"/>
    </source>
</evidence>
<dbReference type="Gene3D" id="1.10.600.10">
    <property type="entry name" value="Farnesyl Diphosphate Synthase"/>
    <property type="match status" value="1"/>
</dbReference>
<dbReference type="Pfam" id="PF01397">
    <property type="entry name" value="Terpene_synth"/>
    <property type="match status" value="1"/>
</dbReference>
<feature type="domain" description="Terpene synthase N-terminal" evidence="6">
    <location>
        <begin position="62"/>
        <end position="234"/>
    </location>
</feature>
<evidence type="ECO:0000259" key="6">
    <source>
        <dbReference type="Pfam" id="PF01397"/>
    </source>
</evidence>
<dbReference type="InterPro" id="IPR044814">
    <property type="entry name" value="Terpene_cyclase_plant_C1"/>
</dbReference>
<dbReference type="FunFam" id="1.50.10.130:FF:000001">
    <property type="entry name" value="Isoprene synthase, chloroplastic"/>
    <property type="match status" value="1"/>
</dbReference>
<dbReference type="InterPro" id="IPR008949">
    <property type="entry name" value="Isoprenoid_synthase_dom_sf"/>
</dbReference>
<dbReference type="AlphaFoldDB" id="A0A6V7QCS3"/>
<feature type="region of interest" description="Disordered" evidence="5">
    <location>
        <begin position="33"/>
        <end position="58"/>
    </location>
</feature>
<evidence type="ECO:0000256" key="3">
    <source>
        <dbReference type="ARBA" id="ARBA00022723"/>
    </source>
</evidence>
<dbReference type="GO" id="GO:0010333">
    <property type="term" value="F:terpene synthase activity"/>
    <property type="evidence" value="ECO:0007669"/>
    <property type="project" value="InterPro"/>
</dbReference>
<dbReference type="GO" id="GO:0016102">
    <property type="term" value="P:diterpenoid biosynthetic process"/>
    <property type="evidence" value="ECO:0007669"/>
    <property type="project" value="InterPro"/>
</dbReference>
<dbReference type="GO" id="GO:0000287">
    <property type="term" value="F:magnesium ion binding"/>
    <property type="evidence" value="ECO:0007669"/>
    <property type="project" value="InterPro"/>
</dbReference>
<accession>A0A6V7QCS3</accession>
<keyword evidence="3" id="KW-0479">Metal-binding</keyword>
<feature type="domain" description="Terpene synthase metal-binding" evidence="7">
    <location>
        <begin position="292"/>
        <end position="530"/>
    </location>
</feature>
<reference evidence="8" key="1">
    <citation type="submission" date="2020-07" db="EMBL/GenBank/DDBJ databases">
        <authorList>
            <person name="Lin J."/>
        </authorList>
    </citation>
    <scope>NUCLEOTIDE SEQUENCE</scope>
</reference>
<dbReference type="InterPro" id="IPR036965">
    <property type="entry name" value="Terpene_synth_N_sf"/>
</dbReference>
<dbReference type="SFLD" id="SFLDG01019">
    <property type="entry name" value="Terpene_Cyclase_Like_1_C_Termi"/>
    <property type="match status" value="1"/>
</dbReference>
<evidence type="ECO:0000256" key="2">
    <source>
        <dbReference type="ARBA" id="ARBA00001946"/>
    </source>
</evidence>
<dbReference type="Gene3D" id="1.50.10.130">
    <property type="entry name" value="Terpene synthase, N-terminal domain"/>
    <property type="match status" value="1"/>
</dbReference>
<comment type="cofactor">
    <cofactor evidence="2">
        <name>Mg(2+)</name>
        <dbReference type="ChEBI" id="CHEBI:18420"/>
    </cofactor>
</comment>
<dbReference type="InterPro" id="IPR050148">
    <property type="entry name" value="Terpene_synthase-like"/>
</dbReference>
<evidence type="ECO:0008006" key="9">
    <source>
        <dbReference type="Google" id="ProtNLM"/>
    </source>
</evidence>
<evidence type="ECO:0000256" key="4">
    <source>
        <dbReference type="ARBA" id="ARBA00022842"/>
    </source>
</evidence>
<gene>
    <name evidence="8" type="ORF">CB5_LOCUS24195</name>
</gene>
<dbReference type="InterPro" id="IPR005630">
    <property type="entry name" value="Terpene_synthase_metal-bd"/>
</dbReference>
<dbReference type="InterPro" id="IPR001906">
    <property type="entry name" value="Terpene_synth_N"/>
</dbReference>
<keyword evidence="4" id="KW-0460">Magnesium</keyword>
<name>A0A6V7QCS3_ANACO</name>
<dbReference type="EMBL" id="LR862135">
    <property type="protein sequence ID" value="CAD1840984.1"/>
    <property type="molecule type" value="Genomic_DNA"/>
</dbReference>
<protein>
    <recommendedName>
        <fullName evidence="9">Alpha-terpineol synthase, chloroplastic</fullName>
    </recommendedName>
</protein>
<dbReference type="SFLD" id="SFLDS00005">
    <property type="entry name" value="Isoprenoid_Synthase_Type_I"/>
    <property type="match status" value="1"/>
</dbReference>
<dbReference type="FunFam" id="1.10.600.10:FF:000007">
    <property type="entry name" value="Isoprene synthase, chloroplastic"/>
    <property type="match status" value="1"/>
</dbReference>
<dbReference type="Pfam" id="PF03936">
    <property type="entry name" value="Terpene_synth_C"/>
    <property type="match status" value="1"/>
</dbReference>
<dbReference type="PANTHER" id="PTHR31225">
    <property type="entry name" value="OS04G0344100 PROTEIN-RELATED"/>
    <property type="match status" value="1"/>
</dbReference>
<organism evidence="8">
    <name type="scientific">Ananas comosus var. bracteatus</name>
    <name type="common">red pineapple</name>
    <dbReference type="NCBI Taxonomy" id="296719"/>
    <lineage>
        <taxon>Eukaryota</taxon>
        <taxon>Viridiplantae</taxon>
        <taxon>Streptophyta</taxon>
        <taxon>Embryophyta</taxon>
        <taxon>Tracheophyta</taxon>
        <taxon>Spermatophyta</taxon>
        <taxon>Magnoliopsida</taxon>
        <taxon>Liliopsida</taxon>
        <taxon>Poales</taxon>
        <taxon>Bromeliaceae</taxon>
        <taxon>Bromelioideae</taxon>
        <taxon>Ananas</taxon>
    </lineage>
</organism>
<comment type="cofactor">
    <cofactor evidence="1">
        <name>Mn(2+)</name>
        <dbReference type="ChEBI" id="CHEBI:29035"/>
    </cofactor>
</comment>
<dbReference type="SUPFAM" id="SSF48239">
    <property type="entry name" value="Terpenoid cyclases/Protein prenyltransferases"/>
    <property type="match status" value="1"/>
</dbReference>
<sequence>MKMAISSSVLHNGLVAVDWVRCTASVSRPTFVHAHLTPPPPPPPPPSPPPKRRSGNYQPSSWDYNKIRSLKDGCLQSEAQIAHIAKLKENVKQLMYKEAEPAAKLKLVDTVQRLGMAYHFEEEIQDVLDSISIDKAKTIFKEDVLSMALLFRLLRENCFPVSQDLFSGFKEGESKFKSYLKGDTKGLLSLYEASYLAFEGEELLDEARIFAIKHLNELKPHLDPHLRGDVAHALELPLHWRAPRLETRWFIDKYGKDEQIDPIVLQLAKLDFNKVQSIHQGELRRMSGWWRDIAFGEKLPFARDRLTECFFFATGIVYDPRLGYCREGLTKILAIITNLDDFYDIFGTLDELVLFTNAIERWDINAVEGLPEYMKVLYSTIYNTSNEMAYALLREGGVDALPYLRKTWHDLCKAFLVEAKWYHNGYKPTSQENLENGWMSSSGNVILVHAITLLREKVTKEVLQQLENYPVLVRSPSMIFRLCNDLATHTAEKKRGDAPTSIDCYMREHGSTEATACEAIRDLIINTWKKINEDAFVRCRFPRSFANAAMNLGRISHCIYQDGDGIGSPDQVKKNQVRLLFLEPVAVGGSQKDFGIVGDN</sequence>
<dbReference type="InterPro" id="IPR008930">
    <property type="entry name" value="Terpenoid_cyclase/PrenylTrfase"/>
</dbReference>
<evidence type="ECO:0000256" key="5">
    <source>
        <dbReference type="SAM" id="MobiDB-lite"/>
    </source>
</evidence>